<dbReference type="AlphaFoldDB" id="A0A0W8FXL0"/>
<evidence type="ECO:0000256" key="1">
    <source>
        <dbReference type="SAM" id="Phobius"/>
    </source>
</evidence>
<sequence>MLISKIISSFSTLSPSFLCHFIMVPSITDSPILGIGISISSPPTCVVDDSSLRVSSFILSDSSSTASPFVSITATTEPASTVSFSNTLISERIPFSGLGISVSTLSVLISNMISSFSTLSPFFLCHLIIVPSLTLSPILGITTSTFILVFLYIQF</sequence>
<feature type="transmembrane region" description="Helical" evidence="1">
    <location>
        <begin position="128"/>
        <end position="153"/>
    </location>
</feature>
<evidence type="ECO:0000313" key="2">
    <source>
        <dbReference type="EMBL" id="KUG25613.1"/>
    </source>
</evidence>
<name>A0A0W8FXL0_9ZZZZ</name>
<accession>A0A0W8FXL0</accession>
<reference evidence="2" key="1">
    <citation type="journal article" date="2015" name="Proc. Natl. Acad. Sci. U.S.A.">
        <title>Networks of energetic and metabolic interactions define dynamics in microbial communities.</title>
        <authorList>
            <person name="Embree M."/>
            <person name="Liu J.K."/>
            <person name="Al-Bassam M.M."/>
            <person name="Zengler K."/>
        </authorList>
    </citation>
    <scope>NUCLEOTIDE SEQUENCE</scope>
</reference>
<feature type="transmembrane region" description="Helical" evidence="1">
    <location>
        <begin position="95"/>
        <end position="116"/>
    </location>
</feature>
<organism evidence="2">
    <name type="scientific">hydrocarbon metagenome</name>
    <dbReference type="NCBI Taxonomy" id="938273"/>
    <lineage>
        <taxon>unclassified sequences</taxon>
        <taxon>metagenomes</taxon>
        <taxon>ecological metagenomes</taxon>
    </lineage>
</organism>
<comment type="caution">
    <text evidence="2">The sequence shown here is derived from an EMBL/GenBank/DDBJ whole genome shotgun (WGS) entry which is preliminary data.</text>
</comment>
<keyword evidence="1" id="KW-0812">Transmembrane</keyword>
<keyword evidence="1" id="KW-0472">Membrane</keyword>
<protein>
    <submittedName>
        <fullName evidence="2">Uncharacterized protein</fullName>
    </submittedName>
</protein>
<proteinExistence type="predicted"/>
<dbReference type="EMBL" id="LNQE01000641">
    <property type="protein sequence ID" value="KUG25613.1"/>
    <property type="molecule type" value="Genomic_DNA"/>
</dbReference>
<gene>
    <name evidence="2" type="ORF">ASZ90_004563</name>
</gene>
<keyword evidence="1" id="KW-1133">Transmembrane helix</keyword>